<feature type="transmembrane region" description="Helical" evidence="13">
    <location>
        <begin position="899"/>
        <end position="918"/>
    </location>
</feature>
<keyword evidence="7" id="KW-0067">ATP-binding</keyword>
<feature type="domain" description="ABC transmembrane type-1" evidence="15">
    <location>
        <begin position="67"/>
        <end position="373"/>
    </location>
</feature>
<comment type="similarity">
    <text evidence="2">Belongs to the ABC transporter superfamily. ABCB family. Multidrug resistance exporter (TC 3.A.1.201) subfamily.</text>
</comment>
<dbReference type="Gene3D" id="1.20.1560.10">
    <property type="entry name" value="ABC transporter type 1, transmembrane domain"/>
    <property type="match status" value="2"/>
</dbReference>
<evidence type="ECO:0000256" key="8">
    <source>
        <dbReference type="ARBA" id="ARBA00022967"/>
    </source>
</evidence>
<dbReference type="InterPro" id="IPR039421">
    <property type="entry name" value="Type_1_exporter"/>
</dbReference>
<dbReference type="PROSITE" id="PS50929">
    <property type="entry name" value="ABC_TM1F"/>
    <property type="match status" value="2"/>
</dbReference>
<evidence type="ECO:0000256" key="9">
    <source>
        <dbReference type="ARBA" id="ARBA00022989"/>
    </source>
</evidence>
<evidence type="ECO:0000256" key="1">
    <source>
        <dbReference type="ARBA" id="ARBA00004141"/>
    </source>
</evidence>
<feature type="transmembrane region" description="Helical" evidence="13">
    <location>
        <begin position="207"/>
        <end position="226"/>
    </location>
</feature>
<dbReference type="PANTHER" id="PTHR43394">
    <property type="entry name" value="ATP-DEPENDENT PERMEASE MDL1, MITOCHONDRIAL"/>
    <property type="match status" value="1"/>
</dbReference>
<keyword evidence="9 13" id="KW-1133">Transmembrane helix</keyword>
<keyword evidence="16" id="KW-0378">Hydrolase</keyword>
<dbReference type="Pfam" id="PF00005">
    <property type="entry name" value="ABC_tran"/>
    <property type="match status" value="2"/>
</dbReference>
<dbReference type="Gene3D" id="3.40.50.300">
    <property type="entry name" value="P-loop containing nucleotide triphosphate hydrolases"/>
    <property type="match status" value="2"/>
</dbReference>
<dbReference type="OrthoDB" id="6500128at2759"/>
<dbReference type="PROSITE" id="PS00211">
    <property type="entry name" value="ABC_TRANSPORTER_1"/>
    <property type="match status" value="2"/>
</dbReference>
<reference evidence="16 17" key="1">
    <citation type="journal article" date="2015" name="Genome Biol. Evol.">
        <title>Phylogenomic analyses indicate that early fungi evolved digesting cell walls of algal ancestors of land plants.</title>
        <authorList>
            <person name="Chang Y."/>
            <person name="Wang S."/>
            <person name="Sekimoto S."/>
            <person name="Aerts A.L."/>
            <person name="Choi C."/>
            <person name="Clum A."/>
            <person name="LaButti K.M."/>
            <person name="Lindquist E.A."/>
            <person name="Yee Ngan C."/>
            <person name="Ohm R.A."/>
            <person name="Salamov A.A."/>
            <person name="Grigoriev I.V."/>
            <person name="Spatafora J.W."/>
            <person name="Berbee M.L."/>
        </authorList>
    </citation>
    <scope>NUCLEOTIDE SEQUENCE [LARGE SCALE GENOMIC DNA]</scope>
    <source>
        <strain evidence="16 17">JEL478</strain>
    </source>
</reference>
<keyword evidence="5" id="KW-0677">Repeat</keyword>
<comment type="subcellular location">
    <subcellularLocation>
        <location evidence="1">Membrane</location>
        <topology evidence="1">Multi-pass membrane protein</topology>
    </subcellularLocation>
</comment>
<accession>A0A139AZ27</accession>
<evidence type="ECO:0000256" key="3">
    <source>
        <dbReference type="ARBA" id="ARBA00022448"/>
    </source>
</evidence>
<evidence type="ECO:0000259" key="14">
    <source>
        <dbReference type="PROSITE" id="PS50893"/>
    </source>
</evidence>
<keyword evidence="6" id="KW-0547">Nucleotide-binding</keyword>
<dbReference type="PANTHER" id="PTHR43394:SF27">
    <property type="entry name" value="ATP-DEPENDENT TRANSLOCASE ABCB1-LIKE"/>
    <property type="match status" value="1"/>
</dbReference>
<feature type="region of interest" description="Disordered" evidence="12">
    <location>
        <begin position="1"/>
        <end position="42"/>
    </location>
</feature>
<feature type="transmembrane region" description="Helical" evidence="13">
    <location>
        <begin position="1040"/>
        <end position="1061"/>
    </location>
</feature>
<feature type="region of interest" description="Disordered" evidence="12">
    <location>
        <begin position="680"/>
        <end position="702"/>
    </location>
</feature>
<dbReference type="InterPro" id="IPR011527">
    <property type="entry name" value="ABC1_TM_dom"/>
</dbReference>
<feature type="transmembrane region" description="Helical" evidence="13">
    <location>
        <begin position="821"/>
        <end position="847"/>
    </location>
</feature>
<dbReference type="Pfam" id="PF00664">
    <property type="entry name" value="ABC_membrane"/>
    <property type="match status" value="2"/>
</dbReference>
<feature type="domain" description="ABC transporter" evidence="14">
    <location>
        <begin position="410"/>
        <end position="652"/>
    </location>
</feature>
<feature type="transmembrane region" description="Helical" evidence="13">
    <location>
        <begin position="1006"/>
        <end position="1028"/>
    </location>
</feature>
<feature type="transmembrane region" description="Helical" evidence="13">
    <location>
        <begin position="132"/>
        <end position="157"/>
    </location>
</feature>
<evidence type="ECO:0000259" key="15">
    <source>
        <dbReference type="PROSITE" id="PS50929"/>
    </source>
</evidence>
<keyword evidence="3" id="KW-0813">Transport</keyword>
<keyword evidence="10 13" id="KW-0472">Membrane</keyword>
<feature type="domain" description="ABC transmembrane type-1" evidence="15">
    <location>
        <begin position="781"/>
        <end position="1067"/>
    </location>
</feature>
<feature type="transmembrane region" description="Helical" evidence="13">
    <location>
        <begin position="308"/>
        <end position="335"/>
    </location>
</feature>
<dbReference type="InterPro" id="IPR017871">
    <property type="entry name" value="ABC_transporter-like_CS"/>
</dbReference>
<dbReference type="FunFam" id="3.40.50.300:FF:000916">
    <property type="entry name" value="ABC transporter B family member 9"/>
    <property type="match status" value="1"/>
</dbReference>
<dbReference type="GO" id="GO:0016887">
    <property type="term" value="F:ATP hydrolysis activity"/>
    <property type="evidence" value="ECO:0007669"/>
    <property type="project" value="InterPro"/>
</dbReference>
<keyword evidence="11" id="KW-0325">Glycoprotein</keyword>
<feature type="transmembrane region" description="Helical" evidence="13">
    <location>
        <begin position="232"/>
        <end position="253"/>
    </location>
</feature>
<name>A0A139AZ27_GONPJ</name>
<evidence type="ECO:0000256" key="2">
    <source>
        <dbReference type="ARBA" id="ARBA00007577"/>
    </source>
</evidence>
<dbReference type="GO" id="GO:0015421">
    <property type="term" value="F:ABC-type oligopeptide transporter activity"/>
    <property type="evidence" value="ECO:0007669"/>
    <property type="project" value="TreeGrafter"/>
</dbReference>
<dbReference type="InterPro" id="IPR036640">
    <property type="entry name" value="ABC1_TM_sf"/>
</dbReference>
<dbReference type="SUPFAM" id="SSF52540">
    <property type="entry name" value="P-loop containing nucleoside triphosphate hydrolases"/>
    <property type="match status" value="2"/>
</dbReference>
<evidence type="ECO:0000256" key="6">
    <source>
        <dbReference type="ARBA" id="ARBA00022741"/>
    </source>
</evidence>
<dbReference type="CDD" id="cd18577">
    <property type="entry name" value="ABC_6TM_Pgp_ABCB1_D1_like"/>
    <property type="match status" value="1"/>
</dbReference>
<protein>
    <submittedName>
        <fullName evidence="16">p-loop containing nucleoside triphosphate hydrolase protein</fullName>
    </submittedName>
</protein>
<dbReference type="InterPro" id="IPR003439">
    <property type="entry name" value="ABC_transporter-like_ATP-bd"/>
</dbReference>
<dbReference type="InterPro" id="IPR003593">
    <property type="entry name" value="AAA+_ATPase"/>
</dbReference>
<evidence type="ECO:0000256" key="13">
    <source>
        <dbReference type="SAM" id="Phobius"/>
    </source>
</evidence>
<feature type="transmembrane region" description="Helical" evidence="13">
    <location>
        <begin position="779"/>
        <end position="801"/>
    </location>
</feature>
<sequence length="1346" mass="144828">MNKADSHTLAPDSHTKDVLLTTEQPASHSAEPANQSDAEKAGETPVRKVSLLGLYRFATSLDWFLIIVGIIASATRGVIMPVTTLLLGNLADGVNSSSSITYDAATIAANPQIQAAIEAAKDSVRSTTYNNIIMFTILGAISFVAGYLQDLTLTVTAERQLKTVREKYFGAILRQDIGWFEENMTGDLTSRLQADTALLKSGFGERVGNVAMSVAQFIAGIVLAYVRGWKMALVISGLIPLSLVIVGIMGVFLRGTVAEQQAWLAKAGSVAQQTLTSIRTVHSFGGFEKEVRRYGAMLDKATGFGSKIGVGAGIAVGTLFMVIYGFQGLGFWYAATLINVGEMTGGTALSVFLALQIGMFGLATLGGDLSQITISQGAAAKIWDTIDRESPIDAWKDEGLVVESGLQGDIVFSDVCFEYKSRPGQKIIDTFNLSVKRGTKVALVGASGSGKSTIVKLLMRFYDPVSGSLKIDGHELKDFNVRWLRQQIGSVGQEPALFEGSIRSNILMGLADPAAFSASELDIKIHRALKFANADFVLTLPAGLDTMVGERGAMLSGGQKQRIAIARAIVGDPKILLFDEATSALDTASERVVQAAIDSASKGRTSFTVAHRLSTIMNSDIIVVMKHGVIVEQGTHTELLAKGGQYAKLVQAQRLHDAHSDTTEDGEDAENEDKFVEISEMEDGEGPEGAGPVDEEKAANRPRRLSRVVSLKAVSERVGSTRSIGRRGSAKASQADIAKAFEEARKEELRLQKLEKKKYKHTAIPWGLVIRNAMVDWRFVVVGSVAAAIAGAVMPIVSILLSRVLSTFAKTGDALMNEAKLYAILFFAVGVVQLIVFALNLGAWGITGERFSQRMRMEFFSVVIRQEVAFFDESDNNVGSLTARLADDATQVKSLFNDVLSAGFNIMGCLIAGLIISFINGWKYTLILFVGVPLLIGAQFVQSSINKKHRSLARTQGIETNKIANESISQIRTVAMLTKEKLFWDLYRRDLVAPYKEVVHGSFRSAIPAGFAAAMQMWFLAYAYYMGINLVLNGEYTGDQLQACMFAMLFTAMSIGNVAGFGPSLSNAQVSAAAVYSVILRSPAMDQSGSGGSKPVSASGQAQYTDVHFAYPTRVGFPVLKGISIEAKPGETVALVGPSGSGKSSTIGLIQRYYDVTSGTVALDGMDVKTWSLPDLRERMALVGQEPVLFAGTIAENIAYGLPEGQTATQEQIQAAAKLANAYNFIMEQKDGFETNVGESGSLLSGGQKQRIAIARALIRDPKVLLLDEATSALDSESEKVVQSALDDASKGRTTIVIAHRLSSIQNANRIYVIKAGEVEEFGTHEQLLEKKGLYWELAQQQSLGQ</sequence>
<feature type="transmembrane region" description="Helical" evidence="13">
    <location>
        <begin position="347"/>
        <end position="366"/>
    </location>
</feature>
<dbReference type="CDD" id="cd18578">
    <property type="entry name" value="ABC_6TM_Pgp_ABCB1_D2_like"/>
    <property type="match status" value="1"/>
</dbReference>
<organism evidence="16 17">
    <name type="scientific">Gonapodya prolifera (strain JEL478)</name>
    <name type="common">Monoblepharis prolifera</name>
    <dbReference type="NCBI Taxonomy" id="1344416"/>
    <lineage>
        <taxon>Eukaryota</taxon>
        <taxon>Fungi</taxon>
        <taxon>Fungi incertae sedis</taxon>
        <taxon>Chytridiomycota</taxon>
        <taxon>Chytridiomycota incertae sedis</taxon>
        <taxon>Monoblepharidomycetes</taxon>
        <taxon>Monoblepharidales</taxon>
        <taxon>Gonapodyaceae</taxon>
        <taxon>Gonapodya</taxon>
    </lineage>
</organism>
<evidence type="ECO:0000256" key="7">
    <source>
        <dbReference type="ARBA" id="ARBA00022840"/>
    </source>
</evidence>
<keyword evidence="4 13" id="KW-0812">Transmembrane</keyword>
<dbReference type="PROSITE" id="PS50893">
    <property type="entry name" value="ABC_TRANSPORTER_2"/>
    <property type="match status" value="2"/>
</dbReference>
<gene>
    <name evidence="16" type="ORF">M427DRAFT_65851</name>
</gene>
<evidence type="ECO:0000256" key="11">
    <source>
        <dbReference type="ARBA" id="ARBA00023180"/>
    </source>
</evidence>
<dbReference type="GO" id="GO:0090374">
    <property type="term" value="P:oligopeptide export from mitochondrion"/>
    <property type="evidence" value="ECO:0007669"/>
    <property type="project" value="TreeGrafter"/>
</dbReference>
<feature type="transmembrane region" description="Helical" evidence="13">
    <location>
        <begin position="63"/>
        <end position="87"/>
    </location>
</feature>
<dbReference type="STRING" id="1344416.A0A139AZ27"/>
<dbReference type="EMBL" id="KQ965732">
    <property type="protein sequence ID" value="KXS21960.1"/>
    <property type="molecule type" value="Genomic_DNA"/>
</dbReference>
<feature type="domain" description="ABC transporter" evidence="14">
    <location>
        <begin position="1102"/>
        <end position="1341"/>
    </location>
</feature>
<evidence type="ECO:0000256" key="5">
    <source>
        <dbReference type="ARBA" id="ARBA00022737"/>
    </source>
</evidence>
<dbReference type="SMART" id="SM00382">
    <property type="entry name" value="AAA"/>
    <property type="match status" value="2"/>
</dbReference>
<evidence type="ECO:0000313" key="16">
    <source>
        <dbReference type="EMBL" id="KXS21960.1"/>
    </source>
</evidence>
<feature type="compositionally biased region" description="Polar residues" evidence="12">
    <location>
        <begin position="21"/>
        <end position="36"/>
    </location>
</feature>
<evidence type="ECO:0000256" key="4">
    <source>
        <dbReference type="ARBA" id="ARBA00022692"/>
    </source>
</evidence>
<feature type="transmembrane region" description="Helical" evidence="13">
    <location>
        <begin position="924"/>
        <end position="941"/>
    </location>
</feature>
<dbReference type="OMA" id="ICVMREG"/>
<dbReference type="Proteomes" id="UP000070544">
    <property type="component" value="Unassembled WGS sequence"/>
</dbReference>
<dbReference type="GO" id="GO:0005524">
    <property type="term" value="F:ATP binding"/>
    <property type="evidence" value="ECO:0007669"/>
    <property type="project" value="UniProtKB-KW"/>
</dbReference>
<dbReference type="SUPFAM" id="SSF90123">
    <property type="entry name" value="ABC transporter transmembrane region"/>
    <property type="match status" value="2"/>
</dbReference>
<proteinExistence type="inferred from homology"/>
<dbReference type="GO" id="GO:0005743">
    <property type="term" value="C:mitochondrial inner membrane"/>
    <property type="evidence" value="ECO:0007669"/>
    <property type="project" value="TreeGrafter"/>
</dbReference>
<evidence type="ECO:0000256" key="12">
    <source>
        <dbReference type="SAM" id="MobiDB-lite"/>
    </source>
</evidence>
<evidence type="ECO:0000256" key="10">
    <source>
        <dbReference type="ARBA" id="ARBA00023136"/>
    </source>
</evidence>
<evidence type="ECO:0000313" key="17">
    <source>
        <dbReference type="Proteomes" id="UP000070544"/>
    </source>
</evidence>
<dbReference type="CDD" id="cd03249">
    <property type="entry name" value="ABC_MTABC3_MDL1_MDL2"/>
    <property type="match status" value="2"/>
</dbReference>
<keyword evidence="17" id="KW-1185">Reference proteome</keyword>
<dbReference type="FunFam" id="3.40.50.300:FF:000479">
    <property type="entry name" value="Multidrug resistance protein 1A"/>
    <property type="match status" value="1"/>
</dbReference>
<dbReference type="InterPro" id="IPR027417">
    <property type="entry name" value="P-loop_NTPase"/>
</dbReference>
<keyword evidence="8" id="KW-1278">Translocase</keyword>